<reference evidence="3" key="1">
    <citation type="submission" date="2020-04" db="EMBL/GenBank/DDBJ databases">
        <title>A desert anoxygenic phototrophic bacterium fixes CO2 using RubisCO under aerobic conditions.</title>
        <authorList>
            <person name="Tang K."/>
        </authorList>
    </citation>
    <scope>NUCLEOTIDE SEQUENCE [LARGE SCALE GENOMIC DNA]</scope>
    <source>
        <strain evidence="3">MIMtkB3</strain>
    </source>
</reference>
<evidence type="ECO:0000313" key="4">
    <source>
        <dbReference type="Proteomes" id="UP000501891"/>
    </source>
</evidence>
<dbReference type="InterPro" id="IPR007712">
    <property type="entry name" value="RelE/ParE_toxin"/>
</dbReference>
<dbReference type="Gene3D" id="3.30.2310.20">
    <property type="entry name" value="RelE-like"/>
    <property type="match status" value="1"/>
</dbReference>
<organism evidence="3 4">
    <name type="scientific">Aerophototrophica crusticola</name>
    <dbReference type="NCBI Taxonomy" id="1709002"/>
    <lineage>
        <taxon>Bacteria</taxon>
        <taxon>Pseudomonadati</taxon>
        <taxon>Pseudomonadota</taxon>
        <taxon>Alphaproteobacteria</taxon>
        <taxon>Rhodospirillales</taxon>
        <taxon>Rhodospirillaceae</taxon>
        <taxon>Aerophototrophica</taxon>
    </lineage>
</organism>
<keyword evidence="4" id="KW-1185">Reference proteome</keyword>
<keyword evidence="2" id="KW-1277">Toxin-antitoxin system</keyword>
<dbReference type="PANTHER" id="PTHR33755:SF6">
    <property type="entry name" value="PLASMID STABILIZATION SYSTEM PROTEIN"/>
    <property type="match status" value="1"/>
</dbReference>
<dbReference type="InterPro" id="IPR051803">
    <property type="entry name" value="TA_system_RelE-like_toxin"/>
</dbReference>
<sequence>MAGKRVRRSNLAKADLLAVWGYIAGDSPRAADKLLKEIDKKLALYARKPDIGRRRPELGLDLRSFPHGTYVVFYRPSPDGIEVVRILSAYQDVSGQSFDA</sequence>
<dbReference type="EMBL" id="CP051775">
    <property type="protein sequence ID" value="QJE74477.1"/>
    <property type="molecule type" value="Genomic_DNA"/>
</dbReference>
<dbReference type="Proteomes" id="UP000501891">
    <property type="component" value="Chromosome"/>
</dbReference>
<dbReference type="Pfam" id="PF05016">
    <property type="entry name" value="ParE_toxin"/>
    <property type="match status" value="1"/>
</dbReference>
<accession>A0A858RAU1</accession>
<dbReference type="AlphaFoldDB" id="A0A858RAU1"/>
<comment type="similarity">
    <text evidence="1">Belongs to the RelE toxin family.</text>
</comment>
<proteinExistence type="inferred from homology"/>
<dbReference type="PANTHER" id="PTHR33755">
    <property type="entry name" value="TOXIN PARE1-RELATED"/>
    <property type="match status" value="1"/>
</dbReference>
<evidence type="ECO:0000313" key="3">
    <source>
        <dbReference type="EMBL" id="QJE74477.1"/>
    </source>
</evidence>
<protein>
    <submittedName>
        <fullName evidence="3">Type II toxin-antitoxin system RelE/ParE family toxin</fullName>
    </submittedName>
</protein>
<evidence type="ECO:0000256" key="2">
    <source>
        <dbReference type="ARBA" id="ARBA00022649"/>
    </source>
</evidence>
<gene>
    <name evidence="3" type="ORF">HHL28_16660</name>
</gene>
<evidence type="ECO:0000256" key="1">
    <source>
        <dbReference type="ARBA" id="ARBA00006226"/>
    </source>
</evidence>
<dbReference type="InterPro" id="IPR035093">
    <property type="entry name" value="RelE/ParE_toxin_dom_sf"/>
</dbReference>
<name>A0A858RAU1_9PROT</name>
<dbReference type="KEGG" id="acru:HHL28_16660"/>